<dbReference type="PANTHER" id="PTHR43711:SF1">
    <property type="entry name" value="HISTIDINE KINASE 1"/>
    <property type="match status" value="1"/>
</dbReference>
<dbReference type="OrthoDB" id="9786919at2"/>
<dbReference type="Pfam" id="PF00512">
    <property type="entry name" value="HisKA"/>
    <property type="match status" value="1"/>
</dbReference>
<evidence type="ECO:0000256" key="6">
    <source>
        <dbReference type="ARBA" id="ARBA00022777"/>
    </source>
</evidence>
<dbReference type="PRINTS" id="PR00344">
    <property type="entry name" value="BCTRLSENSOR"/>
</dbReference>
<protein>
    <recommendedName>
        <fullName evidence="3">histidine kinase</fullName>
        <ecNumber evidence="3">2.7.13.3</ecNumber>
    </recommendedName>
</protein>
<accession>A0A348AM97</accession>
<dbReference type="CDD" id="cd00075">
    <property type="entry name" value="HATPase"/>
    <property type="match status" value="1"/>
</dbReference>
<dbReference type="InterPro" id="IPR003661">
    <property type="entry name" value="HisK_dim/P_dom"/>
</dbReference>
<evidence type="ECO:0000256" key="9">
    <source>
        <dbReference type="SAM" id="Phobius"/>
    </source>
</evidence>
<dbReference type="InterPro" id="IPR036890">
    <property type="entry name" value="HATPase_C_sf"/>
</dbReference>
<feature type="transmembrane region" description="Helical" evidence="9">
    <location>
        <begin position="12"/>
        <end position="32"/>
    </location>
</feature>
<dbReference type="EC" id="2.7.13.3" evidence="3"/>
<dbReference type="PANTHER" id="PTHR43711">
    <property type="entry name" value="TWO-COMPONENT HISTIDINE KINASE"/>
    <property type="match status" value="1"/>
</dbReference>
<evidence type="ECO:0000313" key="12">
    <source>
        <dbReference type="Proteomes" id="UP000276437"/>
    </source>
</evidence>
<keyword evidence="9" id="KW-0812">Transmembrane</keyword>
<dbReference type="AlphaFoldDB" id="A0A348AM97"/>
<dbReference type="InterPro" id="IPR036097">
    <property type="entry name" value="HisK_dim/P_sf"/>
</dbReference>
<dbReference type="InterPro" id="IPR004358">
    <property type="entry name" value="Sig_transdc_His_kin-like_C"/>
</dbReference>
<dbReference type="Proteomes" id="UP000276437">
    <property type="component" value="Chromosome"/>
</dbReference>
<dbReference type="KEGG" id="mana:MAMMFC1_02880"/>
<gene>
    <name evidence="11" type="primary">srrB</name>
    <name evidence="11" type="ORF">MAMMFC1_02880</name>
</gene>
<evidence type="ECO:0000256" key="8">
    <source>
        <dbReference type="ARBA" id="ARBA00023136"/>
    </source>
</evidence>
<evidence type="ECO:0000256" key="7">
    <source>
        <dbReference type="ARBA" id="ARBA00023012"/>
    </source>
</evidence>
<organism evidence="11 12">
    <name type="scientific">Methylomusa anaerophila</name>
    <dbReference type="NCBI Taxonomy" id="1930071"/>
    <lineage>
        <taxon>Bacteria</taxon>
        <taxon>Bacillati</taxon>
        <taxon>Bacillota</taxon>
        <taxon>Negativicutes</taxon>
        <taxon>Selenomonadales</taxon>
        <taxon>Sporomusaceae</taxon>
        <taxon>Methylomusa</taxon>
    </lineage>
</organism>
<dbReference type="PROSITE" id="PS50109">
    <property type="entry name" value="HIS_KIN"/>
    <property type="match status" value="1"/>
</dbReference>
<keyword evidence="4" id="KW-0597">Phosphoprotein</keyword>
<evidence type="ECO:0000256" key="5">
    <source>
        <dbReference type="ARBA" id="ARBA00022679"/>
    </source>
</evidence>
<dbReference type="SUPFAM" id="SSF47384">
    <property type="entry name" value="Homodimeric domain of signal transducing histidine kinase"/>
    <property type="match status" value="1"/>
</dbReference>
<dbReference type="RefSeq" id="WP_126309125.1">
    <property type="nucleotide sequence ID" value="NZ_AP018449.1"/>
</dbReference>
<dbReference type="InterPro" id="IPR003594">
    <property type="entry name" value="HATPase_dom"/>
</dbReference>
<dbReference type="Gene3D" id="3.30.565.10">
    <property type="entry name" value="Histidine kinase-like ATPase, C-terminal domain"/>
    <property type="match status" value="1"/>
</dbReference>
<comment type="catalytic activity">
    <reaction evidence="1">
        <text>ATP + protein L-histidine = ADP + protein N-phospho-L-histidine.</text>
        <dbReference type="EC" id="2.7.13.3"/>
    </reaction>
</comment>
<dbReference type="InterPro" id="IPR050736">
    <property type="entry name" value="Sensor_HK_Regulatory"/>
</dbReference>
<dbReference type="Pfam" id="PF02518">
    <property type="entry name" value="HATPase_c"/>
    <property type="match status" value="1"/>
</dbReference>
<dbReference type="EMBL" id="AP018449">
    <property type="protein sequence ID" value="BBB92195.1"/>
    <property type="molecule type" value="Genomic_DNA"/>
</dbReference>
<feature type="transmembrane region" description="Helical" evidence="9">
    <location>
        <begin position="162"/>
        <end position="185"/>
    </location>
</feature>
<dbReference type="Gene3D" id="1.10.287.130">
    <property type="match status" value="1"/>
</dbReference>
<feature type="domain" description="Histidine kinase" evidence="10">
    <location>
        <begin position="205"/>
        <end position="422"/>
    </location>
</feature>
<keyword evidence="5 11" id="KW-0808">Transferase</keyword>
<keyword evidence="7" id="KW-0902">Two-component regulatory system</keyword>
<comment type="subcellular location">
    <subcellularLocation>
        <location evidence="2">Membrane</location>
    </subcellularLocation>
</comment>
<dbReference type="SMART" id="SM00388">
    <property type="entry name" value="HisKA"/>
    <property type="match status" value="1"/>
</dbReference>
<keyword evidence="9" id="KW-1133">Transmembrane helix</keyword>
<dbReference type="FunFam" id="1.10.287.130:FF:000001">
    <property type="entry name" value="Two-component sensor histidine kinase"/>
    <property type="match status" value="1"/>
</dbReference>
<evidence type="ECO:0000256" key="1">
    <source>
        <dbReference type="ARBA" id="ARBA00000085"/>
    </source>
</evidence>
<sequence>MFRKTLLKLTALNSIVFFIIFIVSGAMLYGYVANQLLDNVDRDMRQKSQAFRVLNGRPGFAPSSPGILDPRIFILVRDTEGNIMNPFSFPFADMDRVASFLPGLETGAFQTRKINEHVYRMLSQPYARAENIILPPDGARVIVQEVLAVSIVDSEVSMLRHLMVVILTDLITGTLVIVLAGYFLARRALIPIQVAWDKQQQFVADASHELRTPLAVIKSNAELMLRHPEHSVEDESIKITSIIREAIRMRRLVSTLLTLARADANQAELHFQPVNLNKTVTEVAGQFYPLAEMKDISLQVNIVGELRLTADKERLHQLLVILLDNAVKYTLAQGNIAVSCCRQSGQAVISVKDTGAGIAPEELPRIFDRFYRGDKARSREDGGTGLGLAIAKWIVEKHGGKIRMNSQVGIGTEVVVTLPLSNS</sequence>
<keyword evidence="8 9" id="KW-0472">Membrane</keyword>
<dbReference type="CDD" id="cd00082">
    <property type="entry name" value="HisKA"/>
    <property type="match status" value="1"/>
</dbReference>
<dbReference type="SMART" id="SM00387">
    <property type="entry name" value="HATPase_c"/>
    <property type="match status" value="1"/>
</dbReference>
<name>A0A348AM97_9FIRM</name>
<keyword evidence="12" id="KW-1185">Reference proteome</keyword>
<evidence type="ECO:0000256" key="3">
    <source>
        <dbReference type="ARBA" id="ARBA00012438"/>
    </source>
</evidence>
<dbReference type="GO" id="GO:0016020">
    <property type="term" value="C:membrane"/>
    <property type="evidence" value="ECO:0007669"/>
    <property type="project" value="UniProtKB-SubCell"/>
</dbReference>
<dbReference type="GO" id="GO:0000155">
    <property type="term" value="F:phosphorelay sensor kinase activity"/>
    <property type="evidence" value="ECO:0007669"/>
    <property type="project" value="InterPro"/>
</dbReference>
<dbReference type="FunFam" id="3.30.565.10:FF:000006">
    <property type="entry name" value="Sensor histidine kinase WalK"/>
    <property type="match status" value="1"/>
</dbReference>
<proteinExistence type="predicted"/>
<dbReference type="InterPro" id="IPR005467">
    <property type="entry name" value="His_kinase_dom"/>
</dbReference>
<evidence type="ECO:0000313" key="11">
    <source>
        <dbReference type="EMBL" id="BBB92195.1"/>
    </source>
</evidence>
<reference evidence="11 12" key="1">
    <citation type="journal article" date="2018" name="Int. J. Syst. Evol. Microbiol.">
        <title>Methylomusa anaerophila gen. nov., sp. nov., an anaerobic methanol-utilizing bacterium isolated from a microbial fuel cell.</title>
        <authorList>
            <person name="Amano N."/>
            <person name="Yamamuro A."/>
            <person name="Miyahara M."/>
            <person name="Kouzuma A."/>
            <person name="Abe T."/>
            <person name="Watanabe K."/>
        </authorList>
    </citation>
    <scope>NUCLEOTIDE SEQUENCE [LARGE SCALE GENOMIC DNA]</scope>
    <source>
        <strain evidence="11 12">MMFC1</strain>
    </source>
</reference>
<evidence type="ECO:0000256" key="2">
    <source>
        <dbReference type="ARBA" id="ARBA00004370"/>
    </source>
</evidence>
<evidence type="ECO:0000259" key="10">
    <source>
        <dbReference type="PROSITE" id="PS50109"/>
    </source>
</evidence>
<evidence type="ECO:0000256" key="4">
    <source>
        <dbReference type="ARBA" id="ARBA00022553"/>
    </source>
</evidence>
<dbReference type="SUPFAM" id="SSF55874">
    <property type="entry name" value="ATPase domain of HSP90 chaperone/DNA topoisomerase II/histidine kinase"/>
    <property type="match status" value="1"/>
</dbReference>
<keyword evidence="6" id="KW-0418">Kinase</keyword>